<evidence type="ECO:0000313" key="2">
    <source>
        <dbReference type="EMBL" id="QHT12045.1"/>
    </source>
</evidence>
<sequence>MYGGDEGDKVDEVINPIVEKTDTGKELKHTARDTKDGYLWNNDGKYKGQFFENDGKTTFHGEGTLEYFKYGIHKTYKGEWENGKKHGKGTLTYANGATYEGDWVDGSKEGKGTLKKNSKVIYKGNWKNNEPDYIFPKYHDTPYKKFMEGLHAARDREERERQEALNAKGRFGYGDIMYGEAH</sequence>
<dbReference type="EMBL" id="MN739540">
    <property type="protein sequence ID" value="QHT12045.1"/>
    <property type="molecule type" value="Genomic_DNA"/>
</dbReference>
<dbReference type="PANTHER" id="PTHR43215">
    <property type="entry name" value="RADIAL SPOKE HEAD 1 HOMOLOG"/>
    <property type="match status" value="1"/>
</dbReference>
<dbReference type="SMART" id="SM00698">
    <property type="entry name" value="MORN"/>
    <property type="match status" value="2"/>
</dbReference>
<dbReference type="Gene3D" id="2.20.110.10">
    <property type="entry name" value="Histone H3 K4-specific methyltransferase SET7/9 N-terminal domain"/>
    <property type="match status" value="1"/>
</dbReference>
<name>A0A6C0D8P8_9ZZZZ</name>
<protein>
    <submittedName>
        <fullName evidence="2">Uncharacterized protein</fullName>
    </submittedName>
</protein>
<dbReference type="AlphaFoldDB" id="A0A6C0D8P8"/>
<proteinExistence type="predicted"/>
<dbReference type="PANTHER" id="PTHR43215:SF14">
    <property type="entry name" value="RADIAL SPOKE HEAD 1 HOMOLOG"/>
    <property type="match status" value="1"/>
</dbReference>
<organism evidence="2">
    <name type="scientific">viral metagenome</name>
    <dbReference type="NCBI Taxonomy" id="1070528"/>
    <lineage>
        <taxon>unclassified sequences</taxon>
        <taxon>metagenomes</taxon>
        <taxon>organismal metagenomes</taxon>
    </lineage>
</organism>
<evidence type="ECO:0000256" key="1">
    <source>
        <dbReference type="ARBA" id="ARBA00022737"/>
    </source>
</evidence>
<dbReference type="InterPro" id="IPR003409">
    <property type="entry name" value="MORN"/>
</dbReference>
<accession>A0A6C0D8P8</accession>
<dbReference type="SUPFAM" id="SSF82185">
    <property type="entry name" value="Histone H3 K4-specific methyltransferase SET7/9 N-terminal domain"/>
    <property type="match status" value="1"/>
</dbReference>
<reference evidence="2" key="1">
    <citation type="journal article" date="2020" name="Nature">
        <title>Giant virus diversity and host interactions through global metagenomics.</title>
        <authorList>
            <person name="Schulz F."/>
            <person name="Roux S."/>
            <person name="Paez-Espino D."/>
            <person name="Jungbluth S."/>
            <person name="Walsh D.A."/>
            <person name="Denef V.J."/>
            <person name="McMahon K.D."/>
            <person name="Konstantinidis K.T."/>
            <person name="Eloe-Fadrosh E.A."/>
            <person name="Kyrpides N.C."/>
            <person name="Woyke T."/>
        </authorList>
    </citation>
    <scope>NUCLEOTIDE SEQUENCE</scope>
    <source>
        <strain evidence="2">GVMAG-M-3300023174-124</strain>
    </source>
</reference>
<dbReference type="Pfam" id="PF02493">
    <property type="entry name" value="MORN"/>
    <property type="match status" value="3"/>
</dbReference>
<keyword evidence="1" id="KW-0677">Repeat</keyword>